<dbReference type="PROSITE" id="PS50885">
    <property type="entry name" value="HAMP"/>
    <property type="match status" value="1"/>
</dbReference>
<dbReference type="InterPro" id="IPR035965">
    <property type="entry name" value="PAS-like_dom_sf"/>
</dbReference>
<dbReference type="PANTHER" id="PTHR45528:SF1">
    <property type="entry name" value="SENSOR HISTIDINE KINASE CPXA"/>
    <property type="match status" value="1"/>
</dbReference>
<gene>
    <name evidence="15" type="ORF">BUZ61_19865</name>
</gene>
<keyword evidence="12" id="KW-0175">Coiled coil</keyword>
<dbReference type="PANTHER" id="PTHR45528">
    <property type="entry name" value="SENSOR HISTIDINE KINASE CPXA"/>
    <property type="match status" value="1"/>
</dbReference>
<keyword evidence="13" id="KW-1133">Transmembrane helix</keyword>
<dbReference type="AlphaFoldDB" id="A0A2T4RXK7"/>
<dbReference type="SMART" id="SM00304">
    <property type="entry name" value="HAMP"/>
    <property type="match status" value="1"/>
</dbReference>
<accession>A0A2T4RXK7</accession>
<feature type="transmembrane region" description="Helical" evidence="13">
    <location>
        <begin position="20"/>
        <end position="41"/>
    </location>
</feature>
<dbReference type="SUPFAM" id="SSF55785">
    <property type="entry name" value="PYP-like sensor domain (PAS domain)"/>
    <property type="match status" value="1"/>
</dbReference>
<keyword evidence="10" id="KW-0902">Two-component regulatory system</keyword>
<feature type="non-terminal residue" evidence="15">
    <location>
        <position position="1"/>
    </location>
</feature>
<evidence type="ECO:0000256" key="6">
    <source>
        <dbReference type="ARBA" id="ARBA00022679"/>
    </source>
</evidence>
<comment type="subcellular location">
    <subcellularLocation>
        <location evidence="2">Cell membrane</location>
        <topology evidence="2">Multi-pass membrane protein</topology>
    </subcellularLocation>
</comment>
<sequence length="129" mass="14578">DIYIEADIDSVYDQLNNFNQIFIVGTAISLFITGLLGFFIARTITKPITDMRNQTVEMSKGNYTQRVKIYGNDEIGELALAFNNLSKRVQEAQANTESEKRRLDSVITHMSDGVIATDRRGRVLIVNDM</sequence>
<evidence type="ECO:0000256" key="3">
    <source>
        <dbReference type="ARBA" id="ARBA00012438"/>
    </source>
</evidence>
<evidence type="ECO:0000256" key="7">
    <source>
        <dbReference type="ARBA" id="ARBA00022741"/>
    </source>
</evidence>
<evidence type="ECO:0000256" key="1">
    <source>
        <dbReference type="ARBA" id="ARBA00000085"/>
    </source>
</evidence>
<evidence type="ECO:0000256" key="11">
    <source>
        <dbReference type="ARBA" id="ARBA00023136"/>
    </source>
</evidence>
<evidence type="ECO:0000256" key="8">
    <source>
        <dbReference type="ARBA" id="ARBA00022777"/>
    </source>
</evidence>
<dbReference type="GO" id="GO:0000160">
    <property type="term" value="P:phosphorelay signal transduction system"/>
    <property type="evidence" value="ECO:0007669"/>
    <property type="project" value="UniProtKB-KW"/>
</dbReference>
<feature type="coiled-coil region" evidence="12">
    <location>
        <begin position="75"/>
        <end position="102"/>
    </location>
</feature>
<dbReference type="Proteomes" id="UP000240400">
    <property type="component" value="Unassembled WGS sequence"/>
</dbReference>
<name>A0A2T4RXK7_9STAP</name>
<evidence type="ECO:0000313" key="16">
    <source>
        <dbReference type="Proteomes" id="UP000240400"/>
    </source>
</evidence>
<dbReference type="GO" id="GO:0005886">
    <property type="term" value="C:plasma membrane"/>
    <property type="evidence" value="ECO:0007669"/>
    <property type="project" value="UniProtKB-SubCell"/>
</dbReference>
<evidence type="ECO:0000256" key="12">
    <source>
        <dbReference type="SAM" id="Coils"/>
    </source>
</evidence>
<comment type="caution">
    <text evidence="15">The sequence shown here is derived from an EMBL/GenBank/DDBJ whole genome shotgun (WGS) entry which is preliminary data.</text>
</comment>
<dbReference type="Gene3D" id="1.10.8.500">
    <property type="entry name" value="HAMP domain in histidine kinase"/>
    <property type="match status" value="1"/>
</dbReference>
<dbReference type="Pfam" id="PF00672">
    <property type="entry name" value="HAMP"/>
    <property type="match status" value="1"/>
</dbReference>
<feature type="domain" description="HAMP" evidence="14">
    <location>
        <begin position="42"/>
        <end position="94"/>
    </location>
</feature>
<keyword evidence="11 13" id="KW-0472">Membrane</keyword>
<evidence type="ECO:0000256" key="9">
    <source>
        <dbReference type="ARBA" id="ARBA00022840"/>
    </source>
</evidence>
<evidence type="ECO:0000256" key="4">
    <source>
        <dbReference type="ARBA" id="ARBA00022475"/>
    </source>
</evidence>
<protein>
    <recommendedName>
        <fullName evidence="3">histidine kinase</fullName>
        <ecNumber evidence="3">2.7.13.3</ecNumber>
    </recommendedName>
</protein>
<dbReference type="CDD" id="cd06225">
    <property type="entry name" value="HAMP"/>
    <property type="match status" value="1"/>
</dbReference>
<dbReference type="GO" id="GO:0004673">
    <property type="term" value="F:protein histidine kinase activity"/>
    <property type="evidence" value="ECO:0007669"/>
    <property type="project" value="UniProtKB-EC"/>
</dbReference>
<feature type="non-terminal residue" evidence="15">
    <location>
        <position position="129"/>
    </location>
</feature>
<dbReference type="FunFam" id="1.10.8.500:FF:000001">
    <property type="entry name" value="Cell wall metabolism sensor histidine kinase"/>
    <property type="match status" value="1"/>
</dbReference>
<keyword evidence="4" id="KW-1003">Cell membrane</keyword>
<dbReference type="SUPFAM" id="SSF158472">
    <property type="entry name" value="HAMP domain-like"/>
    <property type="match status" value="1"/>
</dbReference>
<evidence type="ECO:0000313" key="15">
    <source>
        <dbReference type="EMBL" id="PTK34457.1"/>
    </source>
</evidence>
<dbReference type="RefSeq" id="WP_142402208.1">
    <property type="nucleotide sequence ID" value="NZ_PZHR01001257.1"/>
</dbReference>
<evidence type="ECO:0000256" key="5">
    <source>
        <dbReference type="ARBA" id="ARBA00022553"/>
    </source>
</evidence>
<keyword evidence="5" id="KW-0597">Phosphoprotein</keyword>
<dbReference type="EC" id="2.7.13.3" evidence="3"/>
<proteinExistence type="predicted"/>
<dbReference type="InterPro" id="IPR003660">
    <property type="entry name" value="HAMP_dom"/>
</dbReference>
<evidence type="ECO:0000256" key="13">
    <source>
        <dbReference type="SAM" id="Phobius"/>
    </source>
</evidence>
<evidence type="ECO:0000256" key="2">
    <source>
        <dbReference type="ARBA" id="ARBA00004651"/>
    </source>
</evidence>
<keyword evidence="6" id="KW-0808">Transferase</keyword>
<evidence type="ECO:0000256" key="10">
    <source>
        <dbReference type="ARBA" id="ARBA00023012"/>
    </source>
</evidence>
<keyword evidence="7" id="KW-0547">Nucleotide-binding</keyword>
<dbReference type="EMBL" id="PZHR01001257">
    <property type="protein sequence ID" value="PTK34457.1"/>
    <property type="molecule type" value="Genomic_DNA"/>
</dbReference>
<evidence type="ECO:0000259" key="14">
    <source>
        <dbReference type="PROSITE" id="PS50885"/>
    </source>
</evidence>
<dbReference type="InterPro" id="IPR050398">
    <property type="entry name" value="HssS/ArlS-like"/>
</dbReference>
<keyword evidence="13" id="KW-0812">Transmembrane</keyword>
<dbReference type="OrthoDB" id="9813151at2"/>
<keyword evidence="9" id="KW-0067">ATP-binding</keyword>
<organism evidence="15 16">
    <name type="scientific">Staphylococcus nepalensis</name>
    <dbReference type="NCBI Taxonomy" id="214473"/>
    <lineage>
        <taxon>Bacteria</taxon>
        <taxon>Bacillati</taxon>
        <taxon>Bacillota</taxon>
        <taxon>Bacilli</taxon>
        <taxon>Bacillales</taxon>
        <taxon>Staphylococcaceae</taxon>
        <taxon>Staphylococcus</taxon>
    </lineage>
</organism>
<dbReference type="GO" id="GO:0005524">
    <property type="term" value="F:ATP binding"/>
    <property type="evidence" value="ECO:0007669"/>
    <property type="project" value="UniProtKB-KW"/>
</dbReference>
<keyword evidence="8 15" id="KW-0418">Kinase</keyword>
<comment type="catalytic activity">
    <reaction evidence="1">
        <text>ATP + protein L-histidine = ADP + protein N-phospho-L-histidine.</text>
        <dbReference type="EC" id="2.7.13.3"/>
    </reaction>
</comment>
<reference evidence="15 16" key="1">
    <citation type="journal article" date="2016" name="Front. Microbiol.">
        <title>Comprehensive Phylogenetic Analysis of Bovine Non-aureus Staphylococci Species Based on Whole-Genome Sequencing.</title>
        <authorList>
            <person name="Naushad S."/>
            <person name="Barkema H.W."/>
            <person name="Luby C."/>
            <person name="Condas L.A."/>
            <person name="Nobrega D.B."/>
            <person name="Carson D.A."/>
            <person name="De Buck J."/>
        </authorList>
    </citation>
    <scope>NUCLEOTIDE SEQUENCE [LARGE SCALE GENOMIC DNA]</scope>
    <source>
        <strain evidence="15 16">SNUC 4337</strain>
    </source>
</reference>